<dbReference type="InterPro" id="IPR041624">
    <property type="entry name" value="RGI_lyase"/>
</dbReference>
<keyword evidence="4" id="KW-0456">Lyase</keyword>
<dbReference type="InterPro" id="IPR028994">
    <property type="entry name" value="Integrin_alpha_N"/>
</dbReference>
<dbReference type="EMBL" id="DTCK01000009">
    <property type="protein sequence ID" value="HGQ35304.1"/>
    <property type="molecule type" value="Genomic_DNA"/>
</dbReference>
<dbReference type="EMBL" id="DTBD01000046">
    <property type="protein sequence ID" value="HGQ64662.1"/>
    <property type="molecule type" value="Genomic_DNA"/>
</dbReference>
<dbReference type="SUPFAM" id="SSF69318">
    <property type="entry name" value="Integrin alpha N-terminal domain"/>
    <property type="match status" value="1"/>
</dbReference>
<dbReference type="Gene3D" id="2.60.40.10">
    <property type="entry name" value="Immunoglobulins"/>
    <property type="match status" value="1"/>
</dbReference>
<dbReference type="PANTHER" id="PTHR43118:SF1">
    <property type="entry name" value="RHAMNOGALACTURONAN LYASE (EUROFUNG)"/>
    <property type="match status" value="1"/>
</dbReference>
<dbReference type="Pfam" id="PF18370">
    <property type="entry name" value="RGI_lyase"/>
    <property type="match status" value="1"/>
</dbReference>
<dbReference type="InterPro" id="IPR013783">
    <property type="entry name" value="Ig-like_fold"/>
</dbReference>
<comment type="caution">
    <text evidence="4">The sequence shown here is derived from an EMBL/GenBank/DDBJ whole genome shotgun (WGS) entry which is preliminary data.</text>
</comment>
<dbReference type="Pfam" id="PF21348">
    <property type="entry name" value="RGL11_C"/>
    <property type="match status" value="1"/>
</dbReference>
<evidence type="ECO:0000313" key="4">
    <source>
        <dbReference type="EMBL" id="HGQ64662.1"/>
    </source>
</evidence>
<dbReference type="AlphaFoldDB" id="A0A7C4NM04"/>
<accession>A0A7C4NM04</accession>
<evidence type="ECO:0000313" key="3">
    <source>
        <dbReference type="EMBL" id="HGQ35304.1"/>
    </source>
</evidence>
<dbReference type="InterPro" id="IPR049366">
    <property type="entry name" value="RGL11_C"/>
</dbReference>
<feature type="domain" description="Rhamnogalacturonan I lyase beta-sheet" evidence="1">
    <location>
        <begin position="4"/>
        <end position="89"/>
    </location>
</feature>
<organism evidence="4">
    <name type="scientific">Ignisphaera aggregans</name>
    <dbReference type="NCBI Taxonomy" id="334771"/>
    <lineage>
        <taxon>Archaea</taxon>
        <taxon>Thermoproteota</taxon>
        <taxon>Thermoprotei</taxon>
        <taxon>Desulfurococcales</taxon>
        <taxon>Desulfurococcaceae</taxon>
        <taxon>Ignisphaera</taxon>
    </lineage>
</organism>
<reference evidence="4" key="1">
    <citation type="journal article" date="2020" name="mSystems">
        <title>Genome- and Community-Level Interaction Insights into Carbon Utilization and Element Cycling Functions of Hydrothermarchaeota in Hydrothermal Sediment.</title>
        <authorList>
            <person name="Zhou Z."/>
            <person name="Liu Y."/>
            <person name="Xu W."/>
            <person name="Pan J."/>
            <person name="Luo Z.H."/>
            <person name="Li M."/>
        </authorList>
    </citation>
    <scope>NUCLEOTIDE SEQUENCE [LARGE SCALE GENOMIC DNA]</scope>
    <source>
        <strain evidence="4">SpSt-637</strain>
        <strain evidence="3">SpSt-667</strain>
    </source>
</reference>
<proteinExistence type="predicted"/>
<feature type="domain" description="Rhamnogalacturonan lyase family 11 C-terminal" evidence="2">
    <location>
        <begin position="123"/>
        <end position="609"/>
    </location>
</feature>
<protein>
    <submittedName>
        <fullName evidence="4">Rhamnogalacturonan lyase</fullName>
    </submittedName>
</protein>
<name>A0A7C4NM04_9CREN</name>
<dbReference type="InterPro" id="IPR034641">
    <property type="entry name" value="RGL11"/>
</dbReference>
<evidence type="ECO:0000259" key="1">
    <source>
        <dbReference type="Pfam" id="PF18370"/>
    </source>
</evidence>
<dbReference type="PANTHER" id="PTHR43118">
    <property type="entry name" value="RHAMNOGALACTURONAN LYASE (EUROFUNG)"/>
    <property type="match status" value="1"/>
</dbReference>
<sequence length="620" mass="69494">MKVIENLGRGVVALRISENEVFVSWRLLVDDLDDIKFNVYRKIADNTAKVNIEPLSQTNILDKVEDFSKGVEYLVVPVFNGKELWDKASSSPLGKLPPNPLIRNYISIPLRQDTLDSYGRVQGVQAAAVGDLDGDGEYELVVKRGNQGLDPAFKVYPIHMPIETYKLEAYKLDGTFLWRIDLGPNIRPGVWYSPFIVFDLDSDGKAEVVVKIGEGAKFYTRDGEVLDVGDINGDGVVNYVDELGRQTHGPEYFAVVDGSTGKPLAIATWIPMHEWGFWGDNYGNRASRHMMSVAYLDGEKPSLIIARGIYTHIFIEAWNWRDKKLEKVWSFYLPNPGVAKGGHNIRVADIDGDGKDEVIYGAIAIDHDGRLLWDSGLVHGDRFHVTDIDPSKPGLEIFYVQEFADVKEKKKPGIAMVDASTGKILWSLSGPGISDVDVDQAVCADIDPRYPGLECWTSYGAPHAGKGAFIGLFSAKGEIIGHAPPLCNMAIWWDGDLLREHLDIAYGLLYISKWNYEKQKFEPLFVGDCMGYRTPALYGDILGDWREEVVCVSSDKKELRIYVTTIPTNYRFYALVQDPQYRIDVAQESVGYMQSTYTSFYLASDMNLPSPKLNVKPCRK</sequence>
<gene>
    <name evidence="4" type="ORF">ENU08_05400</name>
    <name evidence="3" type="ORF">ENU41_01315</name>
</gene>
<evidence type="ECO:0000259" key="2">
    <source>
        <dbReference type="Pfam" id="PF21348"/>
    </source>
</evidence>
<dbReference type="GO" id="GO:0016829">
    <property type="term" value="F:lyase activity"/>
    <property type="evidence" value="ECO:0007669"/>
    <property type="project" value="UniProtKB-KW"/>
</dbReference>